<sequence>MDRSHRCGERLVFSRRSVMLKIAVLLSGSGRTLDNFHEKIASDALSAEIQVVVSNLPDALGLKKAQDYGYPAFFAEGDDEINRRLEQFEVDLVCLAGYLQLYTPPTQLKKAVLNIHPSLIPAFCGKKYYGMKVHRAVRQRGCMVSGCTVHFANAHYDEGPIVLQRCVALEYEDDAEAIATKVFAAECAAYPEALNKITGSGLSLFVVAGRVWSSHLGLSDVPLKLNQHTLSLPVDELCGSVKKKRADMEILAPVGGIENFWAALEAGADAFYFGAPGFNARNLSHELQLEELWTMVDIAHDRGKKAYVACNSLVVEKELAGLVDVLALLEKFQVDGVIVQDLAVLHLIKKFFPRLRLHASTLTGAASYVAVERFARM</sequence>
<dbReference type="OrthoDB" id="2018833at2759"/>
<comment type="similarity">
    <text evidence="5">Belongs to the GART family.</text>
</comment>
<reference evidence="9" key="1">
    <citation type="submission" date="2020-11" db="EMBL/GenBank/DDBJ databases">
        <authorList>
            <person name="Tran Van P."/>
        </authorList>
    </citation>
    <scope>NUCLEOTIDE SEQUENCE</scope>
</reference>
<evidence type="ECO:0000313" key="9">
    <source>
        <dbReference type="EMBL" id="CAD7236928.1"/>
    </source>
</evidence>
<evidence type="ECO:0000256" key="5">
    <source>
        <dbReference type="ARBA" id="ARBA00038440"/>
    </source>
</evidence>
<dbReference type="InterPro" id="IPR004607">
    <property type="entry name" value="GART"/>
</dbReference>
<evidence type="ECO:0000256" key="3">
    <source>
        <dbReference type="ARBA" id="ARBA00022679"/>
    </source>
</evidence>
<comment type="pathway">
    <text evidence="1">Purine metabolism; IMP biosynthesis via de novo pathway; N(2)-formyl-N(1)-(5-phospho-D-ribosyl)glycinamide from N(1)-(5-phospho-D-ribosyl)glycinamide (10-formyl THF route): step 1/1.</text>
</comment>
<feature type="non-terminal residue" evidence="9">
    <location>
        <position position="1"/>
    </location>
</feature>
<evidence type="ECO:0000256" key="1">
    <source>
        <dbReference type="ARBA" id="ARBA00005054"/>
    </source>
</evidence>
<dbReference type="PANTHER" id="PTHR43369">
    <property type="entry name" value="PHOSPHORIBOSYLGLYCINAMIDE FORMYLTRANSFERASE"/>
    <property type="match status" value="1"/>
</dbReference>
<dbReference type="InterPro" id="IPR036477">
    <property type="entry name" value="Formyl_transf_N_sf"/>
</dbReference>
<dbReference type="UniPathway" id="UPA00074">
    <property type="reaction ID" value="UER00126"/>
</dbReference>
<dbReference type="InterPro" id="IPR001555">
    <property type="entry name" value="GART_AS"/>
</dbReference>
<accession>A0A7R8ZTZ0</accession>
<dbReference type="Gene3D" id="3.40.50.170">
    <property type="entry name" value="Formyl transferase, N-terminal domain"/>
    <property type="match status" value="1"/>
</dbReference>
<dbReference type="PROSITE" id="PS00373">
    <property type="entry name" value="GART"/>
    <property type="match status" value="1"/>
</dbReference>
<protein>
    <recommendedName>
        <fullName evidence="2">phosphoribosylglycinamide formyltransferase 1</fullName>
        <ecNumber evidence="2">2.1.2.2</ecNumber>
    </recommendedName>
    <alternativeName>
        <fullName evidence="7">5'-phosphoribosylglycinamide transformylase</fullName>
    </alternativeName>
    <alternativeName>
        <fullName evidence="6">GAR transformylase</fullName>
    </alternativeName>
</protein>
<dbReference type="Pfam" id="PF01136">
    <property type="entry name" value="Peptidase_U32"/>
    <property type="match status" value="1"/>
</dbReference>
<dbReference type="GO" id="GO:0006189">
    <property type="term" value="P:'de novo' IMP biosynthetic process"/>
    <property type="evidence" value="ECO:0007669"/>
    <property type="project" value="UniProtKB-UniPathway"/>
</dbReference>
<dbReference type="SUPFAM" id="SSF53328">
    <property type="entry name" value="Formyltransferase"/>
    <property type="match status" value="1"/>
</dbReference>
<keyword evidence="3" id="KW-0808">Transferase</keyword>
<dbReference type="CDD" id="cd08645">
    <property type="entry name" value="FMT_core_GART"/>
    <property type="match status" value="1"/>
</dbReference>
<dbReference type="AlphaFoldDB" id="A0A7R8ZTZ0"/>
<dbReference type="GO" id="GO:0004644">
    <property type="term" value="F:phosphoribosylglycinamide formyltransferase activity"/>
    <property type="evidence" value="ECO:0007669"/>
    <property type="project" value="UniProtKB-EC"/>
</dbReference>
<evidence type="ECO:0000256" key="4">
    <source>
        <dbReference type="ARBA" id="ARBA00022755"/>
    </source>
</evidence>
<dbReference type="InterPro" id="IPR001539">
    <property type="entry name" value="Peptidase_U32"/>
</dbReference>
<organism evidence="9">
    <name type="scientific">Cyprideis torosa</name>
    <dbReference type="NCBI Taxonomy" id="163714"/>
    <lineage>
        <taxon>Eukaryota</taxon>
        <taxon>Metazoa</taxon>
        <taxon>Ecdysozoa</taxon>
        <taxon>Arthropoda</taxon>
        <taxon>Crustacea</taxon>
        <taxon>Oligostraca</taxon>
        <taxon>Ostracoda</taxon>
        <taxon>Podocopa</taxon>
        <taxon>Podocopida</taxon>
        <taxon>Cytherocopina</taxon>
        <taxon>Cytheroidea</taxon>
        <taxon>Cytherideidae</taxon>
        <taxon>Cyprideis</taxon>
    </lineage>
</organism>
<dbReference type="EC" id="2.1.2.2" evidence="2"/>
<comment type="catalytic activity">
    <reaction evidence="8">
        <text>N(1)-(5-phospho-beta-D-ribosyl)glycinamide + (6R)-10-formyltetrahydrofolate = N(2)-formyl-N(1)-(5-phospho-beta-D-ribosyl)glycinamide + (6S)-5,6,7,8-tetrahydrofolate + H(+)</text>
        <dbReference type="Rhea" id="RHEA:15053"/>
        <dbReference type="ChEBI" id="CHEBI:15378"/>
        <dbReference type="ChEBI" id="CHEBI:57453"/>
        <dbReference type="ChEBI" id="CHEBI:143788"/>
        <dbReference type="ChEBI" id="CHEBI:147286"/>
        <dbReference type="ChEBI" id="CHEBI:195366"/>
        <dbReference type="EC" id="2.1.2.2"/>
    </reaction>
</comment>
<evidence type="ECO:0000256" key="2">
    <source>
        <dbReference type="ARBA" id="ARBA00012254"/>
    </source>
</evidence>
<evidence type="ECO:0000256" key="8">
    <source>
        <dbReference type="ARBA" id="ARBA00047664"/>
    </source>
</evidence>
<gene>
    <name evidence="9" type="ORF">CTOB1V02_LOCUS14743</name>
</gene>
<evidence type="ECO:0000256" key="6">
    <source>
        <dbReference type="ARBA" id="ARBA00041324"/>
    </source>
</evidence>
<dbReference type="GO" id="GO:0005737">
    <property type="term" value="C:cytoplasm"/>
    <property type="evidence" value="ECO:0007669"/>
    <property type="project" value="TreeGrafter"/>
</dbReference>
<dbReference type="InterPro" id="IPR002376">
    <property type="entry name" value="Formyl_transf_N"/>
</dbReference>
<evidence type="ECO:0000256" key="7">
    <source>
        <dbReference type="ARBA" id="ARBA00041682"/>
    </source>
</evidence>
<dbReference type="PANTHER" id="PTHR43369:SF2">
    <property type="entry name" value="PHOSPHORIBOSYLGLYCINAMIDE FORMYLTRANSFERASE"/>
    <property type="match status" value="1"/>
</dbReference>
<dbReference type="EMBL" id="OB683200">
    <property type="protein sequence ID" value="CAD7236928.1"/>
    <property type="molecule type" value="Genomic_DNA"/>
</dbReference>
<keyword evidence="4" id="KW-0658">Purine biosynthesis</keyword>
<proteinExistence type="inferred from homology"/>
<dbReference type="Pfam" id="PF00551">
    <property type="entry name" value="Formyl_trans_N"/>
    <property type="match status" value="1"/>
</dbReference>
<name>A0A7R8ZTZ0_9CRUS</name>